<comment type="caution">
    <text evidence="1">The sequence shown here is derived from an EMBL/GenBank/DDBJ whole genome shotgun (WGS) entry which is preliminary data.</text>
</comment>
<protein>
    <submittedName>
        <fullName evidence="1">Protein PLASTID TRANSCRIPTIONALLY ACTIVE 7</fullName>
    </submittedName>
</protein>
<dbReference type="PANTHER" id="PTHR37257">
    <property type="entry name" value="PROTEIN PLASTID TRANSCRIPTIONALLY ACTIVE 7"/>
    <property type="match status" value="1"/>
</dbReference>
<dbReference type="OrthoDB" id="1915194at2759"/>
<keyword evidence="2" id="KW-1185">Reference proteome</keyword>
<dbReference type="GO" id="GO:0000427">
    <property type="term" value="C:plastid-encoded plastid RNA polymerase complex"/>
    <property type="evidence" value="ECO:0007669"/>
    <property type="project" value="InterPro"/>
</dbReference>
<dbReference type="Proteomes" id="UP000623129">
    <property type="component" value="Unassembled WGS sequence"/>
</dbReference>
<dbReference type="GO" id="GO:0042793">
    <property type="term" value="P:plastid transcription"/>
    <property type="evidence" value="ECO:0007669"/>
    <property type="project" value="InterPro"/>
</dbReference>
<sequence>MALSLSWNHYIIPSTVVLSQHQNQRGFSVSVRAQGEGEGRNVNRVWRRRKLKRKDSLQGGDRVPTLFLEERMNRIKDSDVHINHDINKIMLSAENRFDVVNEVIDEANELLDKDPDAYGGRKKPVYHALTNRLNGEGYTRHDAYIEPNPFNIKRSGIIHQPFFL</sequence>
<evidence type="ECO:0000313" key="1">
    <source>
        <dbReference type="EMBL" id="KAF3328312.1"/>
    </source>
</evidence>
<dbReference type="EMBL" id="SWLB01000016">
    <property type="protein sequence ID" value="KAF3328312.1"/>
    <property type="molecule type" value="Genomic_DNA"/>
</dbReference>
<dbReference type="PANTHER" id="PTHR37257:SF1">
    <property type="entry name" value="PROTEIN PLASTID TRANSCRIPTIONALLY ACTIVE 7"/>
    <property type="match status" value="1"/>
</dbReference>
<accession>A0A833QWJ0</accession>
<dbReference type="AlphaFoldDB" id="A0A833QWJ0"/>
<evidence type="ECO:0000313" key="2">
    <source>
        <dbReference type="Proteomes" id="UP000623129"/>
    </source>
</evidence>
<gene>
    <name evidence="1" type="ORF">FCM35_KLT06918</name>
</gene>
<organism evidence="1 2">
    <name type="scientific">Carex littledalei</name>
    <dbReference type="NCBI Taxonomy" id="544730"/>
    <lineage>
        <taxon>Eukaryota</taxon>
        <taxon>Viridiplantae</taxon>
        <taxon>Streptophyta</taxon>
        <taxon>Embryophyta</taxon>
        <taxon>Tracheophyta</taxon>
        <taxon>Spermatophyta</taxon>
        <taxon>Magnoliopsida</taxon>
        <taxon>Liliopsida</taxon>
        <taxon>Poales</taxon>
        <taxon>Cyperaceae</taxon>
        <taxon>Cyperoideae</taxon>
        <taxon>Cariceae</taxon>
        <taxon>Carex</taxon>
        <taxon>Carex subgen. Euthyceras</taxon>
    </lineage>
</organism>
<dbReference type="InterPro" id="IPR038958">
    <property type="entry name" value="PTAC7"/>
</dbReference>
<proteinExistence type="predicted"/>
<reference evidence="1" key="1">
    <citation type="submission" date="2020-01" db="EMBL/GenBank/DDBJ databases">
        <title>Genome sequence of Kobresia littledalei, the first chromosome-level genome in the family Cyperaceae.</title>
        <authorList>
            <person name="Qu G."/>
        </authorList>
    </citation>
    <scope>NUCLEOTIDE SEQUENCE</scope>
    <source>
        <strain evidence="1">C.B.Clarke</strain>
        <tissue evidence="1">Leaf</tissue>
    </source>
</reference>
<name>A0A833QWJ0_9POAL</name>